<reference evidence="2 3" key="1">
    <citation type="submission" date="2016-11" db="EMBL/GenBank/DDBJ databases">
        <authorList>
            <person name="Varghese N."/>
            <person name="Submissions S."/>
        </authorList>
    </citation>
    <scope>NUCLEOTIDE SEQUENCE [LARGE SCALE GENOMIC DNA]</scope>
    <source>
        <strain evidence="2 3">PA</strain>
    </source>
</reference>
<name>A0ABY1IFM9_9ACTO</name>
<evidence type="ECO:0000313" key="3">
    <source>
        <dbReference type="Proteomes" id="UP000184390"/>
    </source>
</evidence>
<comment type="caution">
    <text evidence="2">The sequence shown here is derived from an EMBL/GenBank/DDBJ whole genome shotgun (WGS) entry which is preliminary data.</text>
</comment>
<dbReference type="RefSeq" id="WP_073453796.1">
    <property type="nucleotide sequence ID" value="NZ_FQYL01000011.1"/>
</dbReference>
<gene>
    <name evidence="2" type="ORF">SAMN05216246_11135</name>
</gene>
<evidence type="ECO:0000313" key="2">
    <source>
        <dbReference type="EMBL" id="SHJ10430.1"/>
    </source>
</evidence>
<keyword evidence="3" id="KW-1185">Reference proteome</keyword>
<dbReference type="EMBL" id="FQYL01000011">
    <property type="protein sequence ID" value="SHJ10430.1"/>
    <property type="molecule type" value="Genomic_DNA"/>
</dbReference>
<dbReference type="PANTHER" id="PTHR43798:SF33">
    <property type="entry name" value="HYDROLASE, PUTATIVE (AFU_ORTHOLOGUE AFUA_2G14860)-RELATED"/>
    <property type="match status" value="1"/>
</dbReference>
<dbReference type="InterPro" id="IPR029058">
    <property type="entry name" value="AB_hydrolase_fold"/>
</dbReference>
<evidence type="ECO:0000259" key="1">
    <source>
        <dbReference type="Pfam" id="PF12697"/>
    </source>
</evidence>
<dbReference type="Proteomes" id="UP000184390">
    <property type="component" value="Unassembled WGS sequence"/>
</dbReference>
<dbReference type="PRINTS" id="PR00111">
    <property type="entry name" value="ABHYDROLASE"/>
</dbReference>
<dbReference type="InterPro" id="IPR000073">
    <property type="entry name" value="AB_hydrolase_1"/>
</dbReference>
<feature type="domain" description="AB hydrolase-1" evidence="1">
    <location>
        <begin position="67"/>
        <end position="291"/>
    </location>
</feature>
<accession>A0ABY1IFM9</accession>
<protein>
    <submittedName>
        <fullName evidence="2">Pimeloyl-ACP methyl ester carboxylesterase</fullName>
    </submittedName>
</protein>
<proteinExistence type="predicted"/>
<dbReference type="InterPro" id="IPR050266">
    <property type="entry name" value="AB_hydrolase_sf"/>
</dbReference>
<organism evidence="2 3">
    <name type="scientific">Actinomyces denticolens</name>
    <dbReference type="NCBI Taxonomy" id="52767"/>
    <lineage>
        <taxon>Bacteria</taxon>
        <taxon>Bacillati</taxon>
        <taxon>Actinomycetota</taxon>
        <taxon>Actinomycetes</taxon>
        <taxon>Actinomycetales</taxon>
        <taxon>Actinomycetaceae</taxon>
        <taxon>Actinomyces</taxon>
    </lineage>
</organism>
<dbReference type="Pfam" id="PF12697">
    <property type="entry name" value="Abhydrolase_6"/>
    <property type="match status" value="1"/>
</dbReference>
<dbReference type="SUPFAM" id="SSF53474">
    <property type="entry name" value="alpha/beta-Hydrolases"/>
    <property type="match status" value="1"/>
</dbReference>
<dbReference type="PANTHER" id="PTHR43798">
    <property type="entry name" value="MONOACYLGLYCEROL LIPASE"/>
    <property type="match status" value="1"/>
</dbReference>
<dbReference type="Gene3D" id="3.40.50.1820">
    <property type="entry name" value="alpha/beta hydrolase"/>
    <property type="match status" value="1"/>
</dbReference>
<sequence>MRIPQPRTTALVGIIGIAALGAVGLRRARAAGRARLSRYPARTSRLSHGRIAYIDTGPRQAPVILSLHGMFGGYDQGFDVAAAHTAGMRIIAPSRFGYPGSDIRGRGTPAEQVEALIELLDELGVERVLVMGSSAGGTAAIRFVLDHPERAKGLILFSSAPPLPERPARYSAFQGPPRLMHSDAVMLLLSPLFPLAMSMPPSTVISMLPIAERRAGALLDARITNPDMARHFEEYPIESLSVPVLILAAEDDRLVPAARMLTALHRFPDPQLLLVDDGGHLLAGHREEVSRAIAALVEASGMEA</sequence>